<feature type="domain" description="Isopenicillin N synthase-like Fe(2+) 2OG dioxygenase" evidence="1">
    <location>
        <begin position="59"/>
        <end position="130"/>
    </location>
</feature>
<dbReference type="Pfam" id="PF03171">
    <property type="entry name" value="2OG-FeII_Oxy"/>
    <property type="match status" value="1"/>
</dbReference>
<dbReference type="InterPro" id="IPR027443">
    <property type="entry name" value="IPNS-like_sf"/>
</dbReference>
<dbReference type="EMBL" id="JARKIB010000145">
    <property type="protein sequence ID" value="KAJ7732456.1"/>
    <property type="molecule type" value="Genomic_DNA"/>
</dbReference>
<dbReference type="Proteomes" id="UP001215598">
    <property type="component" value="Unassembled WGS sequence"/>
</dbReference>
<evidence type="ECO:0000259" key="1">
    <source>
        <dbReference type="Pfam" id="PF03171"/>
    </source>
</evidence>
<dbReference type="Gene3D" id="2.60.120.330">
    <property type="entry name" value="B-lactam Antibiotic, Isopenicillin N Synthase, Chain"/>
    <property type="match status" value="1"/>
</dbReference>
<dbReference type="PANTHER" id="PTHR47990">
    <property type="entry name" value="2-OXOGLUTARATE (2OG) AND FE(II)-DEPENDENT OXYGENASE SUPERFAMILY PROTEIN-RELATED"/>
    <property type="match status" value="1"/>
</dbReference>
<proteinExistence type="predicted"/>
<protein>
    <recommendedName>
        <fullName evidence="1">Isopenicillin N synthase-like Fe(2+) 2OG dioxygenase domain-containing protein</fullName>
    </recommendedName>
</protein>
<reference evidence="2" key="1">
    <citation type="submission" date="2023-03" db="EMBL/GenBank/DDBJ databases">
        <title>Massive genome expansion in bonnet fungi (Mycena s.s.) driven by repeated elements and novel gene families across ecological guilds.</title>
        <authorList>
            <consortium name="Lawrence Berkeley National Laboratory"/>
            <person name="Harder C.B."/>
            <person name="Miyauchi S."/>
            <person name="Viragh M."/>
            <person name="Kuo A."/>
            <person name="Thoen E."/>
            <person name="Andreopoulos B."/>
            <person name="Lu D."/>
            <person name="Skrede I."/>
            <person name="Drula E."/>
            <person name="Henrissat B."/>
            <person name="Morin E."/>
            <person name="Kohler A."/>
            <person name="Barry K."/>
            <person name="LaButti K."/>
            <person name="Morin E."/>
            <person name="Salamov A."/>
            <person name="Lipzen A."/>
            <person name="Mereny Z."/>
            <person name="Hegedus B."/>
            <person name="Baldrian P."/>
            <person name="Stursova M."/>
            <person name="Weitz H."/>
            <person name="Taylor A."/>
            <person name="Grigoriev I.V."/>
            <person name="Nagy L.G."/>
            <person name="Martin F."/>
            <person name="Kauserud H."/>
        </authorList>
    </citation>
    <scope>NUCLEOTIDE SEQUENCE</scope>
    <source>
        <strain evidence="2">CBHHK182m</strain>
    </source>
</reference>
<dbReference type="SUPFAM" id="SSF51197">
    <property type="entry name" value="Clavaminate synthase-like"/>
    <property type="match status" value="1"/>
</dbReference>
<gene>
    <name evidence="2" type="ORF">B0H16DRAFT_1328745</name>
</gene>
<dbReference type="AlphaFoldDB" id="A0AAD7MTL8"/>
<name>A0AAD7MTL8_9AGAR</name>
<organism evidence="2 3">
    <name type="scientific">Mycena metata</name>
    <dbReference type="NCBI Taxonomy" id="1033252"/>
    <lineage>
        <taxon>Eukaryota</taxon>
        <taxon>Fungi</taxon>
        <taxon>Dikarya</taxon>
        <taxon>Basidiomycota</taxon>
        <taxon>Agaricomycotina</taxon>
        <taxon>Agaricomycetes</taxon>
        <taxon>Agaricomycetidae</taxon>
        <taxon>Agaricales</taxon>
        <taxon>Marasmiineae</taxon>
        <taxon>Mycenaceae</taxon>
        <taxon>Mycena</taxon>
    </lineage>
</organism>
<accession>A0AAD7MTL8</accession>
<comment type="caution">
    <text evidence="2">The sequence shown here is derived from an EMBL/GenBank/DDBJ whole genome shotgun (WGS) entry which is preliminary data.</text>
</comment>
<dbReference type="InterPro" id="IPR050231">
    <property type="entry name" value="Iron_ascorbate_oxido_reductase"/>
</dbReference>
<feature type="non-terminal residue" evidence="2">
    <location>
        <position position="1"/>
    </location>
</feature>
<evidence type="ECO:0000313" key="2">
    <source>
        <dbReference type="EMBL" id="KAJ7732456.1"/>
    </source>
</evidence>
<evidence type="ECO:0000313" key="3">
    <source>
        <dbReference type="Proteomes" id="UP001215598"/>
    </source>
</evidence>
<dbReference type="InterPro" id="IPR044861">
    <property type="entry name" value="IPNS-like_FE2OG_OXY"/>
</dbReference>
<sequence length="218" mass="23894">PNVVNEYMPALQQFCAVFADLIYAKLSNALRLPPGRGFEDVHRVSTKPGVIHLRKCHPQSLAPQTDRGWLMFLVATQPSLQLLRDTSLGPEEKNDWRWVQPRAGHVVVNLGDDMKALSNGSLHSCLHRVAPGIAMAGGRSFAHLMSTSHATVTIVNSPMVSPARDLHPIVEWIARRFGMFRGDVKKPGQKPGTPGTVVGIGSRPITWDINGILDFSPV</sequence>
<keyword evidence="3" id="KW-1185">Reference proteome</keyword>